<dbReference type="Proteomes" id="UP001153331">
    <property type="component" value="Unassembled WGS sequence"/>
</dbReference>
<sequence>MPRPGAGIFGGRDHSPMLEIKPDSPFVVFYGEPSESHDAELKGKLVLNNPESISVRSVRITLTATRKVSWHLTNTVSPQPITQKTNFLVDTLTLFPVSSTDKNSKAHKINAGYHEWDFRFKMPSNLDQSVEGLPTNWVVYNLKATVDRGYMSKQLSASSHIRVIRTLGYDMLESMPMEQINEDIWANKVAYKITVPQKNYIIGTAITADFVLIPLRKGVEITTIKMELIESRQLFADYAGRRISHQTDVQVAVKEADMPTDSAHLVPAEVDDADALFDESHRFSMSLDLPKSLKHCRQSVDTENIRLSHKLRLYVNLKNPEGHTSQLLVKNHVHLFISPNLPPNEDQSVVVDHNILSQQAIAEEVNQNAPPTYGLHQLDELYNDIDPSGFMTPGGWRSTMNSGANTPFFAQSRRGSAEDLSLDAVAPRRPARSTPSASWTLRTASRPTSATTARSGPSTSASRPSFLRPCFEPVVNRILELVRNQIIAIQAQNRSLQNVLVVGGFGASEYLFQQIKLHVPPQFQSKVVRPMDSVAAIVKGAVTAGITERIVTHRVARRHYLMATLQPFKEGHHPEQYRVPSLDGKDRCKYTRQIFVQKGQRVKIGEPVKVSFFRQVAPGATLMYEDILYACDDDVCPEYTKDPRIKEVVTLTSDLSRKNLEKDFERMDTPQGTFYRVYFDIYLTLDGSEFNAELVCQALDWSREASGSLREGSAQLTPEQLAEQDAHRLPSNAPIVQTTAYGGPEMIPGIPED</sequence>
<keyword evidence="2" id="KW-1185">Reference proteome</keyword>
<accession>A0ACC2HWD5</accession>
<name>A0ACC2HWD5_9PLEO</name>
<comment type="caution">
    <text evidence="1">The sequence shown here is derived from an EMBL/GenBank/DDBJ whole genome shotgun (WGS) entry which is preliminary data.</text>
</comment>
<organism evidence="1 2">
    <name type="scientific">Boeremia exigua</name>
    <dbReference type="NCBI Taxonomy" id="749465"/>
    <lineage>
        <taxon>Eukaryota</taxon>
        <taxon>Fungi</taxon>
        <taxon>Dikarya</taxon>
        <taxon>Ascomycota</taxon>
        <taxon>Pezizomycotina</taxon>
        <taxon>Dothideomycetes</taxon>
        <taxon>Pleosporomycetidae</taxon>
        <taxon>Pleosporales</taxon>
        <taxon>Pleosporineae</taxon>
        <taxon>Didymellaceae</taxon>
        <taxon>Boeremia</taxon>
    </lineage>
</organism>
<protein>
    <submittedName>
        <fullName evidence="1">Uncharacterized protein</fullName>
    </submittedName>
</protein>
<evidence type="ECO:0000313" key="2">
    <source>
        <dbReference type="Proteomes" id="UP001153331"/>
    </source>
</evidence>
<reference evidence="1" key="1">
    <citation type="submission" date="2022-11" db="EMBL/GenBank/DDBJ databases">
        <title>Genome Sequence of Boeremia exigua.</title>
        <authorList>
            <person name="Buettner E."/>
        </authorList>
    </citation>
    <scope>NUCLEOTIDE SEQUENCE</scope>
    <source>
        <strain evidence="1">CU02</strain>
    </source>
</reference>
<dbReference type="EMBL" id="JAPHNI010000936">
    <property type="protein sequence ID" value="KAJ8107404.1"/>
    <property type="molecule type" value="Genomic_DNA"/>
</dbReference>
<proteinExistence type="predicted"/>
<gene>
    <name evidence="1" type="ORF">OPT61_g8889</name>
</gene>
<evidence type="ECO:0000313" key="1">
    <source>
        <dbReference type="EMBL" id="KAJ8107404.1"/>
    </source>
</evidence>